<protein>
    <submittedName>
        <fullName evidence="1">Uncharacterized protein</fullName>
    </submittedName>
</protein>
<gene>
    <name evidence="1" type="ORF">GJ744_008719</name>
</gene>
<proteinExistence type="predicted"/>
<name>A0A8H7E4A0_9EURO</name>
<keyword evidence="2" id="KW-1185">Reference proteome</keyword>
<accession>A0A8H7E4A0</accession>
<dbReference type="AlphaFoldDB" id="A0A8H7E4A0"/>
<dbReference type="EMBL" id="JAACFV010000049">
    <property type="protein sequence ID" value="KAF7508842.1"/>
    <property type="molecule type" value="Genomic_DNA"/>
</dbReference>
<evidence type="ECO:0000313" key="2">
    <source>
        <dbReference type="Proteomes" id="UP000606974"/>
    </source>
</evidence>
<evidence type="ECO:0000313" key="1">
    <source>
        <dbReference type="EMBL" id="KAF7508842.1"/>
    </source>
</evidence>
<comment type="caution">
    <text evidence="1">The sequence shown here is derived from an EMBL/GenBank/DDBJ whole genome shotgun (WGS) entry which is preliminary data.</text>
</comment>
<dbReference type="Proteomes" id="UP000606974">
    <property type="component" value="Unassembled WGS sequence"/>
</dbReference>
<organism evidence="1 2">
    <name type="scientific">Endocarpon pusillum</name>
    <dbReference type="NCBI Taxonomy" id="364733"/>
    <lineage>
        <taxon>Eukaryota</taxon>
        <taxon>Fungi</taxon>
        <taxon>Dikarya</taxon>
        <taxon>Ascomycota</taxon>
        <taxon>Pezizomycotina</taxon>
        <taxon>Eurotiomycetes</taxon>
        <taxon>Chaetothyriomycetidae</taxon>
        <taxon>Verrucariales</taxon>
        <taxon>Verrucariaceae</taxon>
        <taxon>Endocarpon</taxon>
    </lineage>
</organism>
<sequence length="77" mass="8350">MTPKSFAPQTKPLECTDGDLLAWDALQIDQFDALRSFCATSANHGAAGGRSDQQPISLLVWLVSTSSYHPLRTTQEG</sequence>
<reference evidence="1" key="1">
    <citation type="submission" date="2020-02" db="EMBL/GenBank/DDBJ databases">
        <authorList>
            <person name="Palmer J.M."/>
        </authorList>
    </citation>
    <scope>NUCLEOTIDE SEQUENCE</scope>
    <source>
        <strain evidence="1">EPUS1.4</strain>
        <tissue evidence="1">Thallus</tissue>
    </source>
</reference>